<comment type="caution">
    <text evidence="1">The sequence shown here is derived from an EMBL/GenBank/DDBJ whole genome shotgun (WGS) entry which is preliminary data.</text>
</comment>
<evidence type="ECO:0000313" key="2">
    <source>
        <dbReference type="Proteomes" id="UP000662373"/>
    </source>
</evidence>
<dbReference type="RefSeq" id="WP_199597732.1">
    <property type="nucleotide sequence ID" value="NZ_JAEHJZ010000007.1"/>
</dbReference>
<evidence type="ECO:0000313" key="1">
    <source>
        <dbReference type="EMBL" id="MBJ7880024.1"/>
    </source>
</evidence>
<accession>A0A934KLM3</accession>
<gene>
    <name evidence="1" type="ORF">JEM65_05070</name>
</gene>
<proteinExistence type="predicted"/>
<dbReference type="EMBL" id="JAEHJZ010000007">
    <property type="protein sequence ID" value="MBJ7880024.1"/>
    <property type="molecule type" value="Genomic_DNA"/>
</dbReference>
<sequence length="65" mass="7680">MANENESRAAKKMIDYILQHQLDYFYNNPEMQKLILEPFLVFSSNNFCITLRPITTNSQNSCFDQ</sequence>
<name>A0A934KLM3_9FLAO</name>
<dbReference type="Proteomes" id="UP000662373">
    <property type="component" value="Unassembled WGS sequence"/>
</dbReference>
<protein>
    <submittedName>
        <fullName evidence="1">Uncharacterized protein</fullName>
    </submittedName>
</protein>
<dbReference type="AlphaFoldDB" id="A0A934KLM3"/>
<reference evidence="1 2" key="1">
    <citation type="submission" date="2020-09" db="EMBL/GenBank/DDBJ databases">
        <title>Draft genome of Gelidibacter salicanalis PAMC21136.</title>
        <authorList>
            <person name="Park H."/>
        </authorList>
    </citation>
    <scope>NUCLEOTIDE SEQUENCE [LARGE SCALE GENOMIC DNA]</scope>
    <source>
        <strain evidence="1 2">PAMC21136</strain>
    </source>
</reference>
<keyword evidence="2" id="KW-1185">Reference proteome</keyword>
<organism evidence="1 2">
    <name type="scientific">Gelidibacter salicanalis</name>
    <dbReference type="NCBI Taxonomy" id="291193"/>
    <lineage>
        <taxon>Bacteria</taxon>
        <taxon>Pseudomonadati</taxon>
        <taxon>Bacteroidota</taxon>
        <taxon>Flavobacteriia</taxon>
        <taxon>Flavobacteriales</taxon>
        <taxon>Flavobacteriaceae</taxon>
        <taxon>Gelidibacter</taxon>
    </lineage>
</organism>